<sequence length="166" mass="19030">MEEKVTCPKCNSDQIIANQKGFSSGKAVAGAVLTGGVGLLAGFHGSKDIIVSCLKCGNSWNPKELQEKERKQEDAEISQMKRKESTRAFLEKDNWEKRIRKAYEANDIQKAEKLYLTKHQFNLRFPDIHYVYTYLKKKKRNNTLLLIGVVVFLLLFLVIMFFPISL</sequence>
<evidence type="ECO:0000313" key="4">
    <source>
        <dbReference type="Proteomes" id="UP000253919"/>
    </source>
</evidence>
<evidence type="ECO:0000256" key="1">
    <source>
        <dbReference type="SAM" id="Coils"/>
    </source>
</evidence>
<gene>
    <name evidence="3" type="ORF">AHMF7616_02987</name>
</gene>
<keyword evidence="1" id="KW-0175">Coiled coil</keyword>
<accession>A0A369QI23</accession>
<dbReference type="OrthoDB" id="8480302at2"/>
<feature type="transmembrane region" description="Helical" evidence="2">
    <location>
        <begin position="144"/>
        <end position="164"/>
    </location>
</feature>
<dbReference type="AlphaFoldDB" id="A0A369QI23"/>
<keyword evidence="2" id="KW-0812">Transmembrane</keyword>
<organism evidence="3 4">
    <name type="scientific">Adhaeribacter pallidiroseus</name>
    <dbReference type="NCBI Taxonomy" id="2072847"/>
    <lineage>
        <taxon>Bacteria</taxon>
        <taxon>Pseudomonadati</taxon>
        <taxon>Bacteroidota</taxon>
        <taxon>Cytophagia</taxon>
        <taxon>Cytophagales</taxon>
        <taxon>Hymenobacteraceae</taxon>
        <taxon>Adhaeribacter</taxon>
    </lineage>
</organism>
<keyword evidence="4" id="KW-1185">Reference proteome</keyword>
<feature type="coiled-coil region" evidence="1">
    <location>
        <begin position="63"/>
        <end position="112"/>
    </location>
</feature>
<keyword evidence="2" id="KW-1133">Transmembrane helix</keyword>
<protein>
    <submittedName>
        <fullName evidence="3">Uncharacterized protein</fullName>
    </submittedName>
</protein>
<dbReference type="RefSeq" id="WP_115373535.1">
    <property type="nucleotide sequence ID" value="NZ_QASA01000001.1"/>
</dbReference>
<evidence type="ECO:0000256" key="2">
    <source>
        <dbReference type="SAM" id="Phobius"/>
    </source>
</evidence>
<comment type="caution">
    <text evidence="3">The sequence shown here is derived from an EMBL/GenBank/DDBJ whole genome shotgun (WGS) entry which is preliminary data.</text>
</comment>
<reference evidence="3 4" key="1">
    <citation type="submission" date="2018-04" db="EMBL/GenBank/DDBJ databases">
        <title>Adhaeribacter sp. HMF7616 genome sequencing and assembly.</title>
        <authorList>
            <person name="Kang H."/>
            <person name="Kang J."/>
            <person name="Cha I."/>
            <person name="Kim H."/>
            <person name="Joh K."/>
        </authorList>
    </citation>
    <scope>NUCLEOTIDE SEQUENCE [LARGE SCALE GENOMIC DNA]</scope>
    <source>
        <strain evidence="3 4">HMF7616</strain>
    </source>
</reference>
<evidence type="ECO:0000313" key="3">
    <source>
        <dbReference type="EMBL" id="RDC64374.1"/>
    </source>
</evidence>
<name>A0A369QI23_9BACT</name>
<proteinExistence type="predicted"/>
<keyword evidence="2" id="KW-0472">Membrane</keyword>
<dbReference type="EMBL" id="QASA01000001">
    <property type="protein sequence ID" value="RDC64374.1"/>
    <property type="molecule type" value="Genomic_DNA"/>
</dbReference>
<dbReference type="Proteomes" id="UP000253919">
    <property type="component" value="Unassembled WGS sequence"/>
</dbReference>